<dbReference type="Gene3D" id="2.40.70.10">
    <property type="entry name" value="Acid Proteases"/>
    <property type="match status" value="1"/>
</dbReference>
<protein>
    <recommendedName>
        <fullName evidence="7">Reverse transcriptase RNase H-like domain-containing protein</fullName>
    </recommendedName>
</protein>
<dbReference type="GO" id="GO:0016787">
    <property type="term" value="F:hydrolase activity"/>
    <property type="evidence" value="ECO:0007669"/>
    <property type="project" value="UniProtKB-KW"/>
</dbReference>
<evidence type="ECO:0000259" key="7">
    <source>
        <dbReference type="Pfam" id="PF17917"/>
    </source>
</evidence>
<dbReference type="Pfam" id="PF17917">
    <property type="entry name" value="RT_RNaseH"/>
    <property type="match status" value="1"/>
</dbReference>
<dbReference type="PANTHER" id="PTHR33067:SF9">
    <property type="entry name" value="RNA-DIRECTED DNA POLYMERASE"/>
    <property type="match status" value="1"/>
</dbReference>
<dbReference type="Gene3D" id="3.10.20.370">
    <property type="match status" value="1"/>
</dbReference>
<dbReference type="CDD" id="cd00303">
    <property type="entry name" value="retropepsin_like"/>
    <property type="match status" value="1"/>
</dbReference>
<evidence type="ECO:0000313" key="8">
    <source>
        <dbReference type="EMBL" id="WMV29491.1"/>
    </source>
</evidence>
<accession>A0AAF0QU56</accession>
<dbReference type="AlphaFoldDB" id="A0AAF0QU56"/>
<keyword evidence="3" id="KW-0540">Nuclease</keyword>
<evidence type="ECO:0000256" key="3">
    <source>
        <dbReference type="ARBA" id="ARBA00022722"/>
    </source>
</evidence>
<evidence type="ECO:0000256" key="6">
    <source>
        <dbReference type="ARBA" id="ARBA00022918"/>
    </source>
</evidence>
<keyword evidence="6" id="KW-0695">RNA-directed DNA polymerase</keyword>
<feature type="domain" description="Reverse transcriptase RNase H-like" evidence="7">
    <location>
        <begin position="188"/>
        <end position="279"/>
    </location>
</feature>
<keyword evidence="9" id="KW-1185">Reference proteome</keyword>
<organism evidence="8 9">
    <name type="scientific">Solanum verrucosum</name>
    <dbReference type="NCBI Taxonomy" id="315347"/>
    <lineage>
        <taxon>Eukaryota</taxon>
        <taxon>Viridiplantae</taxon>
        <taxon>Streptophyta</taxon>
        <taxon>Embryophyta</taxon>
        <taxon>Tracheophyta</taxon>
        <taxon>Spermatophyta</taxon>
        <taxon>Magnoliopsida</taxon>
        <taxon>eudicotyledons</taxon>
        <taxon>Gunneridae</taxon>
        <taxon>Pentapetalae</taxon>
        <taxon>asterids</taxon>
        <taxon>lamiids</taxon>
        <taxon>Solanales</taxon>
        <taxon>Solanaceae</taxon>
        <taxon>Solanoideae</taxon>
        <taxon>Solaneae</taxon>
        <taxon>Solanum</taxon>
    </lineage>
</organism>
<dbReference type="InterPro" id="IPR043502">
    <property type="entry name" value="DNA/RNA_pol_sf"/>
</dbReference>
<dbReference type="SUPFAM" id="SSF56672">
    <property type="entry name" value="DNA/RNA polymerases"/>
    <property type="match status" value="1"/>
</dbReference>
<dbReference type="EMBL" id="CP133616">
    <property type="protein sequence ID" value="WMV29491.1"/>
    <property type="molecule type" value="Genomic_DNA"/>
</dbReference>
<evidence type="ECO:0000313" key="9">
    <source>
        <dbReference type="Proteomes" id="UP001234989"/>
    </source>
</evidence>
<evidence type="ECO:0000256" key="2">
    <source>
        <dbReference type="ARBA" id="ARBA00022695"/>
    </source>
</evidence>
<reference evidence="8" key="1">
    <citation type="submission" date="2023-08" db="EMBL/GenBank/DDBJ databases">
        <title>A de novo genome assembly of Solanum verrucosum Schlechtendal, a Mexican diploid species geographically isolated from the other diploid A-genome species in potato relatives.</title>
        <authorList>
            <person name="Hosaka K."/>
        </authorList>
    </citation>
    <scope>NUCLEOTIDE SEQUENCE</scope>
    <source>
        <tissue evidence="8">Young leaves</tissue>
    </source>
</reference>
<proteinExistence type="predicted"/>
<keyword evidence="4" id="KW-0255">Endonuclease</keyword>
<evidence type="ECO:0000256" key="5">
    <source>
        <dbReference type="ARBA" id="ARBA00022801"/>
    </source>
</evidence>
<dbReference type="GO" id="GO:0004519">
    <property type="term" value="F:endonuclease activity"/>
    <property type="evidence" value="ECO:0007669"/>
    <property type="project" value="UniProtKB-KW"/>
</dbReference>
<dbReference type="CDD" id="cd09274">
    <property type="entry name" value="RNase_HI_RT_Ty3"/>
    <property type="match status" value="1"/>
</dbReference>
<dbReference type="GO" id="GO:0003964">
    <property type="term" value="F:RNA-directed DNA polymerase activity"/>
    <property type="evidence" value="ECO:0007669"/>
    <property type="project" value="UniProtKB-KW"/>
</dbReference>
<keyword evidence="1" id="KW-0808">Transferase</keyword>
<name>A0AAF0QU56_SOLVR</name>
<keyword evidence="5" id="KW-0378">Hydrolase</keyword>
<keyword evidence="2" id="KW-0548">Nucleotidyltransferase</keyword>
<gene>
    <name evidence="8" type="ORF">MTR67_022876</name>
</gene>
<dbReference type="Proteomes" id="UP001234989">
    <property type="component" value="Chromosome 5"/>
</dbReference>
<evidence type="ECO:0000256" key="1">
    <source>
        <dbReference type="ARBA" id="ARBA00022679"/>
    </source>
</evidence>
<dbReference type="PANTHER" id="PTHR33067">
    <property type="entry name" value="RNA-DIRECTED DNA POLYMERASE-RELATED"/>
    <property type="match status" value="1"/>
</dbReference>
<dbReference type="InterPro" id="IPR041373">
    <property type="entry name" value="RT_RNaseH"/>
</dbReference>
<sequence>MYIGACTLDKALYDLGATINLMPLKIFKRLGLEEPKTTNMRLLMADRSIKKLVGLEYDVLVKVDKFVFPEDFLILDCKIDIEIPVTLGRQFFATGKALVDVEGVVASLLGVGSYASYQKKLDLDLASQEAPPPKPSIVEPPKSEVEGGMTVVSNEKVELVATRPVIGGICEFKRKLISALIIIAPNWSLPFEIMCDASGMAFGAVLRQCVNKFFHPIYYDSKTLNYAQRNYIVMEQELLVVMHGFEKFKAYFLGTKVVVHTDHATLQYLMTRKEAKPRLI</sequence>
<evidence type="ECO:0000256" key="4">
    <source>
        <dbReference type="ARBA" id="ARBA00022759"/>
    </source>
</evidence>
<dbReference type="InterPro" id="IPR021109">
    <property type="entry name" value="Peptidase_aspartic_dom_sf"/>
</dbReference>